<name>A0ACA9KA91_9GLOM</name>
<keyword evidence="2" id="KW-1185">Reference proteome</keyword>
<organism evidence="1 2">
    <name type="scientific">Dentiscutata heterogama</name>
    <dbReference type="NCBI Taxonomy" id="1316150"/>
    <lineage>
        <taxon>Eukaryota</taxon>
        <taxon>Fungi</taxon>
        <taxon>Fungi incertae sedis</taxon>
        <taxon>Mucoromycota</taxon>
        <taxon>Glomeromycotina</taxon>
        <taxon>Glomeromycetes</taxon>
        <taxon>Diversisporales</taxon>
        <taxon>Gigasporaceae</taxon>
        <taxon>Dentiscutata</taxon>
    </lineage>
</organism>
<sequence>MIYFLFSLYKIQSIAKKVLEIHAIPLLVIDKLITMISNNSRCRIDGNTFQLEFLFCTNYKV</sequence>
<protein>
    <submittedName>
        <fullName evidence="1">9309_t:CDS:1</fullName>
    </submittedName>
</protein>
<dbReference type="EMBL" id="CAJVPU010000779">
    <property type="protein sequence ID" value="CAG8461921.1"/>
    <property type="molecule type" value="Genomic_DNA"/>
</dbReference>
<reference evidence="1" key="1">
    <citation type="submission" date="2021-06" db="EMBL/GenBank/DDBJ databases">
        <authorList>
            <person name="Kallberg Y."/>
            <person name="Tangrot J."/>
            <person name="Rosling A."/>
        </authorList>
    </citation>
    <scope>NUCLEOTIDE SEQUENCE</scope>
    <source>
        <strain evidence="1">IL203A</strain>
    </source>
</reference>
<gene>
    <name evidence="1" type="ORF">DHETER_LOCUS1323</name>
</gene>
<accession>A0ACA9KA91</accession>
<evidence type="ECO:0000313" key="2">
    <source>
        <dbReference type="Proteomes" id="UP000789702"/>
    </source>
</evidence>
<dbReference type="Proteomes" id="UP000789702">
    <property type="component" value="Unassembled WGS sequence"/>
</dbReference>
<evidence type="ECO:0000313" key="1">
    <source>
        <dbReference type="EMBL" id="CAG8461921.1"/>
    </source>
</evidence>
<proteinExistence type="predicted"/>
<comment type="caution">
    <text evidence="1">The sequence shown here is derived from an EMBL/GenBank/DDBJ whole genome shotgun (WGS) entry which is preliminary data.</text>
</comment>